<dbReference type="Proteomes" id="UP000030640">
    <property type="component" value="Unassembled WGS sequence"/>
</dbReference>
<proteinExistence type="predicted"/>
<protein>
    <submittedName>
        <fullName evidence="1">Uncharacterized protein</fullName>
    </submittedName>
</protein>
<evidence type="ECO:0000313" key="1">
    <source>
        <dbReference type="EMBL" id="EUD63845.1"/>
    </source>
</evidence>
<dbReference type="GeneID" id="20041047"/>
<accession>W6ZX60</accession>
<sequence>MCTLGAKADGQPLKHWAFVETEILQAIAVKPKDMNPHTKKIRALAEQVEEEKRTLRSSKYKVQNSPGAVKAKKRVWGIKLEIVTSSQELTQKR</sequence>
<evidence type="ECO:0000313" key="2">
    <source>
        <dbReference type="Proteomes" id="UP000030640"/>
    </source>
</evidence>
<organism evidence="1 2">
    <name type="scientific">Plasmodium inui San Antonio 1</name>
    <dbReference type="NCBI Taxonomy" id="1237626"/>
    <lineage>
        <taxon>Eukaryota</taxon>
        <taxon>Sar</taxon>
        <taxon>Alveolata</taxon>
        <taxon>Apicomplexa</taxon>
        <taxon>Aconoidasida</taxon>
        <taxon>Haemosporida</taxon>
        <taxon>Plasmodiidae</taxon>
        <taxon>Plasmodium</taxon>
        <taxon>Plasmodium (Plasmodium)</taxon>
    </lineage>
</organism>
<reference evidence="1 2" key="1">
    <citation type="submission" date="2013-02" db="EMBL/GenBank/DDBJ databases">
        <title>The Genome Sequence of Plasmodium inui San Antonio 1.</title>
        <authorList>
            <consortium name="The Broad Institute Genome Sequencing Platform"/>
            <consortium name="The Broad Institute Genome Sequencing Center for Infectious Disease"/>
            <person name="Neafsey D."/>
            <person name="Cheeseman I."/>
            <person name="Volkman S."/>
            <person name="Adams J."/>
            <person name="Walker B."/>
            <person name="Young S.K."/>
            <person name="Zeng Q."/>
            <person name="Gargeya S."/>
            <person name="Fitzgerald M."/>
            <person name="Haas B."/>
            <person name="Abouelleil A."/>
            <person name="Alvarado L."/>
            <person name="Arachchi H.M."/>
            <person name="Berlin A.M."/>
            <person name="Chapman S.B."/>
            <person name="Dewar J."/>
            <person name="Goldberg J."/>
            <person name="Griggs A."/>
            <person name="Gujja S."/>
            <person name="Hansen M."/>
            <person name="Howarth C."/>
            <person name="Imamovic A."/>
            <person name="Larimer J."/>
            <person name="McCowan C."/>
            <person name="Murphy C."/>
            <person name="Neiman D."/>
            <person name="Pearson M."/>
            <person name="Priest M."/>
            <person name="Roberts A."/>
            <person name="Saif S."/>
            <person name="Shea T."/>
            <person name="Sisk P."/>
            <person name="Sykes S."/>
            <person name="Wortman J."/>
            <person name="Nusbaum C."/>
            <person name="Birren B."/>
        </authorList>
    </citation>
    <scope>NUCLEOTIDE SEQUENCE [LARGE SCALE GENOMIC DNA]</scope>
    <source>
        <strain evidence="1 2">San Antonio 1</strain>
    </source>
</reference>
<dbReference type="RefSeq" id="XP_008819566.1">
    <property type="nucleotide sequence ID" value="XM_008821344.1"/>
</dbReference>
<dbReference type="AlphaFoldDB" id="W6ZX60"/>
<gene>
    <name evidence="1" type="ORF">C922_05773</name>
</gene>
<dbReference type="VEuPathDB" id="PlasmoDB:C922_05773"/>
<name>W6ZX60_9APIC</name>
<keyword evidence="2" id="KW-1185">Reference proteome</keyword>
<dbReference type="EMBL" id="KI965633">
    <property type="protein sequence ID" value="EUD63845.1"/>
    <property type="molecule type" value="Genomic_DNA"/>
</dbReference>